<dbReference type="GO" id="GO:0036374">
    <property type="term" value="F:glutathione hydrolase activity"/>
    <property type="evidence" value="ECO:0007669"/>
    <property type="project" value="UniProtKB-UniRule"/>
</dbReference>
<dbReference type="EMBL" id="BMZH01000007">
    <property type="protein sequence ID" value="GHA97044.1"/>
    <property type="molecule type" value="Genomic_DNA"/>
</dbReference>
<keyword evidence="4 11" id="KW-0808">Transferase</keyword>
<dbReference type="InterPro" id="IPR043137">
    <property type="entry name" value="GGT_ssub_C"/>
</dbReference>
<feature type="binding site" evidence="10">
    <location>
        <begin position="398"/>
        <end position="400"/>
    </location>
    <ligand>
        <name>L-glutamate</name>
        <dbReference type="ChEBI" id="CHEBI:29985"/>
    </ligand>
</feature>
<dbReference type="Pfam" id="PF01019">
    <property type="entry name" value="G_glu_transpept"/>
    <property type="match status" value="1"/>
</dbReference>
<organism evidence="13 14">
    <name type="scientific">Algimonas arctica</name>
    <dbReference type="NCBI Taxonomy" id="1479486"/>
    <lineage>
        <taxon>Bacteria</taxon>
        <taxon>Pseudomonadati</taxon>
        <taxon>Pseudomonadota</taxon>
        <taxon>Alphaproteobacteria</taxon>
        <taxon>Maricaulales</taxon>
        <taxon>Robiginitomaculaceae</taxon>
        <taxon>Algimonas</taxon>
    </lineage>
</organism>
<dbReference type="UniPathway" id="UPA00204"/>
<comment type="catalytic activity">
    <reaction evidence="8 11">
        <text>an N-terminal (5-L-glutamyl)-[peptide] + an alpha-amino acid = 5-L-glutamyl amino acid + an N-terminal L-alpha-aminoacyl-[peptide]</text>
        <dbReference type="Rhea" id="RHEA:23904"/>
        <dbReference type="Rhea" id="RHEA-COMP:9780"/>
        <dbReference type="Rhea" id="RHEA-COMP:9795"/>
        <dbReference type="ChEBI" id="CHEBI:77644"/>
        <dbReference type="ChEBI" id="CHEBI:78597"/>
        <dbReference type="ChEBI" id="CHEBI:78599"/>
        <dbReference type="ChEBI" id="CHEBI:78608"/>
        <dbReference type="EC" id="2.3.2.2"/>
    </reaction>
</comment>
<evidence type="ECO:0000313" key="13">
    <source>
        <dbReference type="EMBL" id="GHA97044.1"/>
    </source>
</evidence>
<feature type="binding site" evidence="10">
    <location>
        <position position="422"/>
    </location>
    <ligand>
        <name>L-glutamate</name>
        <dbReference type="ChEBI" id="CHEBI:29985"/>
    </ligand>
</feature>
<evidence type="ECO:0000256" key="5">
    <source>
        <dbReference type="ARBA" id="ARBA00022801"/>
    </source>
</evidence>
<feature type="active site" description="Nucleophile" evidence="9">
    <location>
        <position position="380"/>
    </location>
</feature>
<accession>A0A8J3CRM2</accession>
<evidence type="ECO:0000256" key="6">
    <source>
        <dbReference type="ARBA" id="ARBA00023145"/>
    </source>
</evidence>
<dbReference type="RefSeq" id="WP_233354094.1">
    <property type="nucleotide sequence ID" value="NZ_BMZH01000007.1"/>
</dbReference>
<keyword evidence="12" id="KW-0732">Signal</keyword>
<evidence type="ECO:0000256" key="9">
    <source>
        <dbReference type="PIRSR" id="PIRSR600101-1"/>
    </source>
</evidence>
<keyword evidence="11" id="KW-0317">Glutathione biosynthesis</keyword>
<dbReference type="GO" id="GO:0006751">
    <property type="term" value="P:glutathione catabolic process"/>
    <property type="evidence" value="ECO:0007669"/>
    <property type="project" value="UniProtKB-UniRule"/>
</dbReference>
<dbReference type="Gene3D" id="1.10.246.130">
    <property type="match status" value="1"/>
</dbReference>
<dbReference type="NCBIfam" id="TIGR00066">
    <property type="entry name" value="g_glut_trans"/>
    <property type="match status" value="1"/>
</dbReference>
<dbReference type="PANTHER" id="PTHR43199:SF1">
    <property type="entry name" value="GLUTATHIONE HYDROLASE PROENZYME"/>
    <property type="match status" value="1"/>
</dbReference>
<evidence type="ECO:0000313" key="14">
    <source>
        <dbReference type="Proteomes" id="UP000634004"/>
    </source>
</evidence>
<evidence type="ECO:0000256" key="3">
    <source>
        <dbReference type="ARBA" id="ARBA00009381"/>
    </source>
</evidence>
<keyword evidence="14" id="KW-1185">Reference proteome</keyword>
<dbReference type="SUPFAM" id="SSF56235">
    <property type="entry name" value="N-terminal nucleophile aminohydrolases (Ntn hydrolases)"/>
    <property type="match status" value="1"/>
</dbReference>
<comment type="subunit">
    <text evidence="11">This enzyme consists of two polypeptide chains, which are synthesized in precursor form from a single polypeptide.</text>
</comment>
<dbReference type="InterPro" id="IPR029055">
    <property type="entry name" value="Ntn_hydrolases_N"/>
</dbReference>
<sequence>MKHLLLAASVCFLPMVSMAADPNPAARAFYQYDAIHQPILSKDGMVSAQDAIAAQVGADILRRGGNAVDAAVAVGFALAVTHPQAGNIGGGGFMMLAEPDGHVRAIDFREQAPASATRDMYLGTDGNVDNEKAQFSRASAGVPGSVAGLLHALDSHGTMTRRQVIGPAAALADRGFIVSPALAQSLASAGSLNADESSLDYFGGYEAGDRLRQRDLAKTLKRIIAQGRDGFYKGKTADLIIAEMAQGNGLITRDDLAAYEVVEREPVTGTYKGYTVAAMPPPSSGGVHMVQMMNMLEGYDLAADGHNSAAYLHKLIEAMRRAYADRSAYLGDPDFVEVPVAALTSRDYADRLRGTIDLTASSRSVDIRPGTELPHESVNTTHYSVIDDDGRAVSVTYTLNFSFGSGYSVDGAGFLLNNEMDDFSAKPGSPNGYGLIGGEANKIEPRKRPLSSMTPTIVMKDGKVVLATGSPGGSTIITSVMQAVLNVVEWDMNTAESLHAPRIHHQWLPDVVVVEPGISPDTLQILEQMGHQFPRDEDGAISRSTLGLVNSVGRDGDWLTGASDPRAPDSLAVGP</sequence>
<dbReference type="AlphaFoldDB" id="A0A8J3CRM2"/>
<dbReference type="GO" id="GO:0006750">
    <property type="term" value="P:glutathione biosynthetic process"/>
    <property type="evidence" value="ECO:0007669"/>
    <property type="project" value="UniProtKB-KW"/>
</dbReference>
<evidence type="ECO:0000256" key="10">
    <source>
        <dbReference type="PIRSR" id="PIRSR600101-2"/>
    </source>
</evidence>
<dbReference type="EC" id="3.4.19.13" evidence="11"/>
<dbReference type="EC" id="2.3.2.2" evidence="11"/>
<dbReference type="InterPro" id="IPR043138">
    <property type="entry name" value="GGT_lsub"/>
</dbReference>
<feature type="binding site" evidence="10">
    <location>
        <position position="473"/>
    </location>
    <ligand>
        <name>L-glutamate</name>
        <dbReference type="ChEBI" id="CHEBI:29985"/>
    </ligand>
</feature>
<keyword evidence="6 11" id="KW-0865">Zymogen</keyword>
<feature type="chain" id="PRO_5035200065" description="Glutathione hydrolase proenzyme" evidence="12">
    <location>
        <begin position="20"/>
        <end position="575"/>
    </location>
</feature>
<comment type="catalytic activity">
    <reaction evidence="1 11">
        <text>an S-substituted glutathione + H2O = an S-substituted L-cysteinylglycine + L-glutamate</text>
        <dbReference type="Rhea" id="RHEA:59468"/>
        <dbReference type="ChEBI" id="CHEBI:15377"/>
        <dbReference type="ChEBI" id="CHEBI:29985"/>
        <dbReference type="ChEBI" id="CHEBI:90779"/>
        <dbReference type="ChEBI" id="CHEBI:143103"/>
        <dbReference type="EC" id="3.4.19.13"/>
    </reaction>
</comment>
<dbReference type="InterPro" id="IPR051792">
    <property type="entry name" value="GGT_bact"/>
</dbReference>
<keyword evidence="7 11" id="KW-0012">Acyltransferase</keyword>
<feature type="binding site" evidence="10">
    <location>
        <begin position="451"/>
        <end position="452"/>
    </location>
    <ligand>
        <name>L-glutamate</name>
        <dbReference type="ChEBI" id="CHEBI:29985"/>
    </ligand>
</feature>
<dbReference type="Gene3D" id="3.60.20.40">
    <property type="match status" value="1"/>
</dbReference>
<gene>
    <name evidence="13" type="ORF">GCM10009069_20100</name>
</gene>
<reference evidence="13" key="2">
    <citation type="submission" date="2020-09" db="EMBL/GenBank/DDBJ databases">
        <authorList>
            <person name="Sun Q."/>
            <person name="Kim S."/>
        </authorList>
    </citation>
    <scope>NUCLEOTIDE SEQUENCE</scope>
    <source>
        <strain evidence="13">KCTC 32513</strain>
    </source>
</reference>
<evidence type="ECO:0000256" key="8">
    <source>
        <dbReference type="ARBA" id="ARBA00047417"/>
    </source>
</evidence>
<dbReference type="Proteomes" id="UP000634004">
    <property type="component" value="Unassembled WGS sequence"/>
</dbReference>
<dbReference type="PRINTS" id="PR01210">
    <property type="entry name" value="GGTRANSPTASE"/>
</dbReference>
<evidence type="ECO:0000256" key="11">
    <source>
        <dbReference type="RuleBase" id="RU368036"/>
    </source>
</evidence>
<comment type="pathway">
    <text evidence="11">Sulfur metabolism; glutathione metabolism.</text>
</comment>
<comment type="PTM">
    <text evidence="11">Cleaved by autocatalysis into a large and a small subunit.</text>
</comment>
<comment type="similarity">
    <text evidence="3 11">Belongs to the gamma-glutamyltransferase family.</text>
</comment>
<evidence type="ECO:0000256" key="1">
    <source>
        <dbReference type="ARBA" id="ARBA00001049"/>
    </source>
</evidence>
<keyword evidence="5 11" id="KW-0378">Hydrolase</keyword>
<evidence type="ECO:0000256" key="2">
    <source>
        <dbReference type="ARBA" id="ARBA00001089"/>
    </source>
</evidence>
<proteinExistence type="inferred from homology"/>
<evidence type="ECO:0000256" key="4">
    <source>
        <dbReference type="ARBA" id="ARBA00022679"/>
    </source>
</evidence>
<evidence type="ECO:0000256" key="12">
    <source>
        <dbReference type="SAM" id="SignalP"/>
    </source>
</evidence>
<evidence type="ECO:0000256" key="7">
    <source>
        <dbReference type="ARBA" id="ARBA00023315"/>
    </source>
</evidence>
<comment type="caution">
    <text evidence="13">The sequence shown here is derived from an EMBL/GenBank/DDBJ whole genome shotgun (WGS) entry which is preliminary data.</text>
</comment>
<reference evidence="13" key="1">
    <citation type="journal article" date="2014" name="Int. J. Syst. Evol. Microbiol.">
        <title>Complete genome sequence of Corynebacterium casei LMG S-19264T (=DSM 44701T), isolated from a smear-ripened cheese.</title>
        <authorList>
            <consortium name="US DOE Joint Genome Institute (JGI-PGF)"/>
            <person name="Walter F."/>
            <person name="Albersmeier A."/>
            <person name="Kalinowski J."/>
            <person name="Ruckert C."/>
        </authorList>
    </citation>
    <scope>NUCLEOTIDE SEQUENCE</scope>
    <source>
        <strain evidence="13">KCTC 32513</strain>
    </source>
</reference>
<comment type="catalytic activity">
    <reaction evidence="2 11">
        <text>glutathione + H2O = L-cysteinylglycine + L-glutamate</text>
        <dbReference type="Rhea" id="RHEA:28807"/>
        <dbReference type="ChEBI" id="CHEBI:15377"/>
        <dbReference type="ChEBI" id="CHEBI:29985"/>
        <dbReference type="ChEBI" id="CHEBI:57925"/>
        <dbReference type="ChEBI" id="CHEBI:61694"/>
        <dbReference type="EC" id="3.4.19.13"/>
    </reaction>
</comment>
<name>A0A8J3CRM2_9PROT</name>
<protein>
    <recommendedName>
        <fullName evidence="11">Glutathione hydrolase proenzyme</fullName>
        <ecNumber evidence="11">2.3.2.2</ecNumber>
        <ecNumber evidence="11">3.4.19.13</ecNumber>
    </recommendedName>
    <component>
        <recommendedName>
            <fullName evidence="11">Glutathione hydrolase large chain</fullName>
        </recommendedName>
    </component>
    <component>
        <recommendedName>
            <fullName evidence="11">Glutathione hydrolase small chain</fullName>
        </recommendedName>
    </component>
</protein>
<dbReference type="InterPro" id="IPR000101">
    <property type="entry name" value="GGT_peptidase"/>
</dbReference>
<feature type="signal peptide" evidence="12">
    <location>
        <begin position="1"/>
        <end position="19"/>
    </location>
</feature>
<feature type="binding site" evidence="10">
    <location>
        <position position="109"/>
    </location>
    <ligand>
        <name>L-glutamate</name>
        <dbReference type="ChEBI" id="CHEBI:29985"/>
    </ligand>
</feature>
<dbReference type="PANTHER" id="PTHR43199">
    <property type="entry name" value="GLUTATHIONE HYDROLASE"/>
    <property type="match status" value="1"/>
</dbReference>
<dbReference type="GO" id="GO:0103068">
    <property type="term" value="F:leukotriene C4 gamma-glutamyl transferase activity"/>
    <property type="evidence" value="ECO:0007669"/>
    <property type="project" value="UniProtKB-EC"/>
</dbReference>